<dbReference type="RefSeq" id="WP_182527940.1">
    <property type="nucleotide sequence ID" value="NZ_JACJHT010000010.1"/>
</dbReference>
<keyword evidence="2" id="KW-1185">Reference proteome</keyword>
<reference evidence="1" key="1">
    <citation type="submission" date="2020-08" db="EMBL/GenBank/DDBJ databases">
        <title>Functional genomics of gut bacteria from endangered species of beetles.</title>
        <authorList>
            <person name="Carlos-Shanley C."/>
        </authorList>
    </citation>
    <scope>NUCLEOTIDE SEQUENCE [LARGE SCALE GENOMIC DNA]</scope>
    <source>
        <strain evidence="1">S00060</strain>
    </source>
</reference>
<dbReference type="InterPro" id="IPR008983">
    <property type="entry name" value="Tumour_necrosis_fac-like_dom"/>
</dbReference>
<sequence length="188" mass="21039">MIKLKKYYIYYNEKEDLYYLDKSYPYKKSNKYCGNRKKGNAIASAFRAINLTNQNVSADTFVKVLFPLEQFDLANEYNPVNSTFIPKEAGVYSNIGTISFSPNNPNIDYRARIEIRINGNPAVAIDNDFFGGGVNFANAVNVSTILQLEAGDRVEIFAESSVDGTILTDTDGVISTHFEAARFPSPTR</sequence>
<dbReference type="Gene3D" id="2.60.120.40">
    <property type="match status" value="1"/>
</dbReference>
<dbReference type="EMBL" id="JACJHT010000010">
    <property type="protein sequence ID" value="MBA9042241.1"/>
    <property type="molecule type" value="Genomic_DNA"/>
</dbReference>
<dbReference type="AlphaFoldDB" id="A0A7W3RHB0"/>
<accession>A0A7W3RHB0</accession>
<evidence type="ECO:0000313" key="1">
    <source>
        <dbReference type="EMBL" id="MBA9042241.1"/>
    </source>
</evidence>
<protein>
    <recommendedName>
        <fullName evidence="3">C1q domain-containing protein</fullName>
    </recommendedName>
</protein>
<dbReference type="Proteomes" id="UP000543174">
    <property type="component" value="Unassembled WGS sequence"/>
</dbReference>
<evidence type="ECO:0000313" key="2">
    <source>
        <dbReference type="Proteomes" id="UP000543174"/>
    </source>
</evidence>
<organism evidence="1 2">
    <name type="scientific">Priestia aryabhattai</name>
    <name type="common">Bacillus aryabhattai</name>
    <dbReference type="NCBI Taxonomy" id="412384"/>
    <lineage>
        <taxon>Bacteria</taxon>
        <taxon>Bacillati</taxon>
        <taxon>Bacillota</taxon>
        <taxon>Bacilli</taxon>
        <taxon>Bacillales</taxon>
        <taxon>Bacillaceae</taxon>
        <taxon>Priestia</taxon>
    </lineage>
</organism>
<name>A0A7W3RHB0_PRIAR</name>
<gene>
    <name evidence="1" type="ORF">HNP21_005376</name>
</gene>
<comment type="caution">
    <text evidence="1">The sequence shown here is derived from an EMBL/GenBank/DDBJ whole genome shotgun (WGS) entry which is preliminary data.</text>
</comment>
<proteinExistence type="predicted"/>
<dbReference type="SUPFAM" id="SSF49842">
    <property type="entry name" value="TNF-like"/>
    <property type="match status" value="1"/>
</dbReference>
<evidence type="ECO:0008006" key="3">
    <source>
        <dbReference type="Google" id="ProtNLM"/>
    </source>
</evidence>